<gene>
    <name evidence="1" type="ORF">L1987_81198</name>
</gene>
<proteinExistence type="predicted"/>
<dbReference type="EMBL" id="CM042044">
    <property type="protein sequence ID" value="KAI3687501.1"/>
    <property type="molecule type" value="Genomic_DNA"/>
</dbReference>
<reference evidence="1 2" key="2">
    <citation type="journal article" date="2022" name="Mol. Ecol. Resour.">
        <title>The genomes of chicory, endive, great burdock and yacon provide insights into Asteraceae paleo-polyploidization history and plant inulin production.</title>
        <authorList>
            <person name="Fan W."/>
            <person name="Wang S."/>
            <person name="Wang H."/>
            <person name="Wang A."/>
            <person name="Jiang F."/>
            <person name="Liu H."/>
            <person name="Zhao H."/>
            <person name="Xu D."/>
            <person name="Zhang Y."/>
        </authorList>
    </citation>
    <scope>NUCLEOTIDE SEQUENCE [LARGE SCALE GENOMIC DNA]</scope>
    <source>
        <strain evidence="2">cv. Yunnan</strain>
        <tissue evidence="1">Leaves</tissue>
    </source>
</reference>
<comment type="caution">
    <text evidence="1">The sequence shown here is derived from an EMBL/GenBank/DDBJ whole genome shotgun (WGS) entry which is preliminary data.</text>
</comment>
<evidence type="ECO:0000313" key="2">
    <source>
        <dbReference type="Proteomes" id="UP001056120"/>
    </source>
</evidence>
<sequence>MGCSGCWKKMVAALSALLILHVYCFARRDRDFSFMHQATRAPMVSYYDYIIVGGGTAGCALAATLSQSSSVLLLERGGSPFGNPNTTYLSAFGAALSDLSPKSPSQRFVSEDGVINARARVLGGGSALNAGFYSRAGSEFIANAGWDAKLVNESYRWVERMVAFHPPLRQWQLAVRNSLLEIGIRPYNGYTLDHLYGTKVGGTIFDRYGRRHSSADLLYYANPSGLTVFLHGPVQKILFTTEGKSKPIADGVIFKDANGVSHWAYLRKGAKNEVIVCSGALGSPQLLMLSGLGPEKHLEAHNISVVLDLPLVGQGMSDNPMNAVFVPSPRPVEVSLIQVVGITHNGIYIEGASGENFARETKRTRDFGMFSPKIGQLSTSPPKQRTEEVLNRAIEAMRFLPRSAFLGGFILEKIMGPLSRGHLELRSTNPNHNPAVTFNYFQDPGDLEKCVQGIKIIEKVIESRSFSRFRYNHLPITTLLNMTANSPVNLLPKHANASRSLEQFCRDTVTTIWHYHGGCQIDKVVDHDYKVIGVDSLRVIDGSTFDYSPGTNPQATVMMLGRYMGVKMLHERNANMIPDSN</sequence>
<protein>
    <submittedName>
        <fullName evidence="1">Uncharacterized protein</fullName>
    </submittedName>
</protein>
<evidence type="ECO:0000313" key="1">
    <source>
        <dbReference type="EMBL" id="KAI3687501.1"/>
    </source>
</evidence>
<reference evidence="2" key="1">
    <citation type="journal article" date="2022" name="Mol. Ecol. Resour.">
        <title>The genomes of chicory, endive, great burdock and yacon provide insights into Asteraceae palaeo-polyploidization history and plant inulin production.</title>
        <authorList>
            <person name="Fan W."/>
            <person name="Wang S."/>
            <person name="Wang H."/>
            <person name="Wang A."/>
            <person name="Jiang F."/>
            <person name="Liu H."/>
            <person name="Zhao H."/>
            <person name="Xu D."/>
            <person name="Zhang Y."/>
        </authorList>
    </citation>
    <scope>NUCLEOTIDE SEQUENCE [LARGE SCALE GENOMIC DNA]</scope>
    <source>
        <strain evidence="2">cv. Yunnan</strain>
    </source>
</reference>
<name>A0ACB8YPX1_9ASTR</name>
<keyword evidence="2" id="KW-1185">Reference proteome</keyword>
<organism evidence="1 2">
    <name type="scientific">Smallanthus sonchifolius</name>
    <dbReference type="NCBI Taxonomy" id="185202"/>
    <lineage>
        <taxon>Eukaryota</taxon>
        <taxon>Viridiplantae</taxon>
        <taxon>Streptophyta</taxon>
        <taxon>Embryophyta</taxon>
        <taxon>Tracheophyta</taxon>
        <taxon>Spermatophyta</taxon>
        <taxon>Magnoliopsida</taxon>
        <taxon>eudicotyledons</taxon>
        <taxon>Gunneridae</taxon>
        <taxon>Pentapetalae</taxon>
        <taxon>asterids</taxon>
        <taxon>campanulids</taxon>
        <taxon>Asterales</taxon>
        <taxon>Asteraceae</taxon>
        <taxon>Asteroideae</taxon>
        <taxon>Heliantheae alliance</taxon>
        <taxon>Millerieae</taxon>
        <taxon>Smallanthus</taxon>
    </lineage>
</organism>
<dbReference type="Proteomes" id="UP001056120">
    <property type="component" value="Linkage Group LG27"/>
</dbReference>
<accession>A0ACB8YPX1</accession>